<dbReference type="Proteomes" id="UP001341840">
    <property type="component" value="Unassembled WGS sequence"/>
</dbReference>
<reference evidence="1 2" key="1">
    <citation type="journal article" date="2023" name="Plants (Basel)">
        <title>Bridging the Gap: Combining Genomics and Transcriptomics Approaches to Understand Stylosanthes scabra, an Orphan Legume from the Brazilian Caatinga.</title>
        <authorList>
            <person name="Ferreira-Neto J.R.C."/>
            <person name="da Silva M.D."/>
            <person name="Binneck E."/>
            <person name="de Melo N.F."/>
            <person name="da Silva R.H."/>
            <person name="de Melo A.L.T.M."/>
            <person name="Pandolfi V."/>
            <person name="Bustamante F.O."/>
            <person name="Brasileiro-Vidal A.C."/>
            <person name="Benko-Iseppon A.M."/>
        </authorList>
    </citation>
    <scope>NUCLEOTIDE SEQUENCE [LARGE SCALE GENOMIC DNA]</scope>
    <source>
        <tissue evidence="1">Leaves</tissue>
    </source>
</reference>
<gene>
    <name evidence="1" type="ORF">PIB30_086599</name>
</gene>
<dbReference type="EMBL" id="JASCZI010122319">
    <property type="protein sequence ID" value="MED6164112.1"/>
    <property type="molecule type" value="Genomic_DNA"/>
</dbReference>
<protein>
    <recommendedName>
        <fullName evidence="3">Retrotransposon Copia-like N-terminal domain-containing protein</fullName>
    </recommendedName>
</protein>
<name>A0ABU6UTZ9_9FABA</name>
<accession>A0ABU6UTZ9</accession>
<sequence length="117" mass="13245">MSGTSYGIQYIQPAQIRLPTLPTVEWIKSGADLLTRRIAVTTFTWYQEHDLGAMTLILANSNSSLKNSLIPIVDKLDESNFSTWSQSVLLNLRTVEMEDHLNSSKIPQRFDTTTDKE</sequence>
<evidence type="ECO:0000313" key="1">
    <source>
        <dbReference type="EMBL" id="MED6164112.1"/>
    </source>
</evidence>
<organism evidence="1 2">
    <name type="scientific">Stylosanthes scabra</name>
    <dbReference type="NCBI Taxonomy" id="79078"/>
    <lineage>
        <taxon>Eukaryota</taxon>
        <taxon>Viridiplantae</taxon>
        <taxon>Streptophyta</taxon>
        <taxon>Embryophyta</taxon>
        <taxon>Tracheophyta</taxon>
        <taxon>Spermatophyta</taxon>
        <taxon>Magnoliopsida</taxon>
        <taxon>eudicotyledons</taxon>
        <taxon>Gunneridae</taxon>
        <taxon>Pentapetalae</taxon>
        <taxon>rosids</taxon>
        <taxon>fabids</taxon>
        <taxon>Fabales</taxon>
        <taxon>Fabaceae</taxon>
        <taxon>Papilionoideae</taxon>
        <taxon>50 kb inversion clade</taxon>
        <taxon>dalbergioids sensu lato</taxon>
        <taxon>Dalbergieae</taxon>
        <taxon>Pterocarpus clade</taxon>
        <taxon>Stylosanthes</taxon>
    </lineage>
</organism>
<comment type="caution">
    <text evidence="1">The sequence shown here is derived from an EMBL/GenBank/DDBJ whole genome shotgun (WGS) entry which is preliminary data.</text>
</comment>
<evidence type="ECO:0008006" key="3">
    <source>
        <dbReference type="Google" id="ProtNLM"/>
    </source>
</evidence>
<proteinExistence type="predicted"/>
<evidence type="ECO:0000313" key="2">
    <source>
        <dbReference type="Proteomes" id="UP001341840"/>
    </source>
</evidence>
<keyword evidence="2" id="KW-1185">Reference proteome</keyword>